<feature type="transmembrane region" description="Helical" evidence="2">
    <location>
        <begin position="70"/>
        <end position="92"/>
    </location>
</feature>
<comment type="caution">
    <text evidence="4">The sequence shown here is derived from an EMBL/GenBank/DDBJ whole genome shotgun (WGS) entry which is preliminary data.</text>
</comment>
<evidence type="ECO:0000313" key="5">
    <source>
        <dbReference type="Proteomes" id="UP000683360"/>
    </source>
</evidence>
<keyword evidence="5" id="KW-1185">Reference proteome</keyword>
<reference evidence="4" key="1">
    <citation type="submission" date="2021-03" db="EMBL/GenBank/DDBJ databases">
        <authorList>
            <person name="Bekaert M."/>
        </authorList>
    </citation>
    <scope>NUCLEOTIDE SEQUENCE</scope>
</reference>
<keyword evidence="3" id="KW-0732">Signal</keyword>
<gene>
    <name evidence="4" type="ORF">MEDL_48445</name>
</gene>
<sequence length="341" mass="37227">MLLFSIPPVDWLSFLLLIHSTLRPTCNMNPTSTNTCNIDPTSTNSCNMNLPSVDTIDAETRGFRVKTLRILGGTQIGLGIVCAILSLVGVIFDGVRMNKNCPHSYSYNYDPQYGFHYGNGYTGCHYLQSSTLFGFNITCLIFSGWCLLTGLFPFCMNKKRRSSWRCLKITFMVCCIIGASVFMPTIFSLGVIGALIHAENESNGLATLPSFLAVFAVIEMVVAIIASAYCCCCSSWGSSNQLRYVYVANGQNGMIHNMPLTQLNTGQLQGFALPTQMTHVPSGMTPQSQNLQNMQAFHAQLGHATPTEATPPVYPASTAMTTTQQQDQALGNCSSPPPYKQ</sequence>
<dbReference type="Proteomes" id="UP000683360">
    <property type="component" value="Unassembled WGS sequence"/>
</dbReference>
<feature type="transmembrane region" description="Helical" evidence="2">
    <location>
        <begin position="169"/>
        <end position="196"/>
    </location>
</feature>
<organism evidence="4 5">
    <name type="scientific">Mytilus edulis</name>
    <name type="common">Blue mussel</name>
    <dbReference type="NCBI Taxonomy" id="6550"/>
    <lineage>
        <taxon>Eukaryota</taxon>
        <taxon>Metazoa</taxon>
        <taxon>Spiralia</taxon>
        <taxon>Lophotrochozoa</taxon>
        <taxon>Mollusca</taxon>
        <taxon>Bivalvia</taxon>
        <taxon>Autobranchia</taxon>
        <taxon>Pteriomorphia</taxon>
        <taxon>Mytilida</taxon>
        <taxon>Mytiloidea</taxon>
        <taxon>Mytilidae</taxon>
        <taxon>Mytilinae</taxon>
        <taxon>Mytilus</taxon>
    </lineage>
</organism>
<evidence type="ECO:0000313" key="4">
    <source>
        <dbReference type="EMBL" id="CAG2235904.1"/>
    </source>
</evidence>
<feature type="chain" id="PRO_5035844960" evidence="3">
    <location>
        <begin position="28"/>
        <end position="341"/>
    </location>
</feature>
<name>A0A8S3TX93_MYTED</name>
<keyword evidence="2" id="KW-1133">Transmembrane helix</keyword>
<feature type="transmembrane region" description="Helical" evidence="2">
    <location>
        <begin position="208"/>
        <end position="232"/>
    </location>
</feature>
<dbReference type="OrthoDB" id="6106241at2759"/>
<keyword evidence="2" id="KW-0472">Membrane</keyword>
<evidence type="ECO:0000256" key="3">
    <source>
        <dbReference type="SAM" id="SignalP"/>
    </source>
</evidence>
<proteinExistence type="predicted"/>
<evidence type="ECO:0000256" key="1">
    <source>
        <dbReference type="SAM" id="MobiDB-lite"/>
    </source>
</evidence>
<protein>
    <submittedName>
        <fullName evidence="4">Uncharacterized protein</fullName>
    </submittedName>
</protein>
<feature type="signal peptide" evidence="3">
    <location>
        <begin position="1"/>
        <end position="27"/>
    </location>
</feature>
<evidence type="ECO:0000256" key="2">
    <source>
        <dbReference type="SAM" id="Phobius"/>
    </source>
</evidence>
<feature type="transmembrane region" description="Helical" evidence="2">
    <location>
        <begin position="135"/>
        <end position="157"/>
    </location>
</feature>
<feature type="region of interest" description="Disordered" evidence="1">
    <location>
        <begin position="321"/>
        <end position="341"/>
    </location>
</feature>
<accession>A0A8S3TX93</accession>
<keyword evidence="2" id="KW-0812">Transmembrane</keyword>
<dbReference type="AlphaFoldDB" id="A0A8S3TX93"/>
<dbReference type="EMBL" id="CAJPWZ010002331">
    <property type="protein sequence ID" value="CAG2235904.1"/>
    <property type="molecule type" value="Genomic_DNA"/>
</dbReference>